<proteinExistence type="inferred from homology"/>
<name>A0A538STD7_UNCEI</name>
<keyword evidence="2" id="KW-0479">Metal-binding</keyword>
<dbReference type="PRINTS" id="PR01576">
    <property type="entry name" value="PDEFORMYLASE"/>
</dbReference>
<keyword evidence="2 3" id="KW-0378">Hydrolase</keyword>
<feature type="binding site" evidence="2">
    <location>
        <position position="136"/>
    </location>
    <ligand>
        <name>Fe cation</name>
        <dbReference type="ChEBI" id="CHEBI:24875"/>
    </ligand>
</feature>
<dbReference type="HAMAP" id="MF_00163">
    <property type="entry name" value="Pep_deformylase"/>
    <property type="match status" value="1"/>
</dbReference>
<feature type="binding site" evidence="2">
    <location>
        <position position="132"/>
    </location>
    <ligand>
        <name>Fe cation</name>
        <dbReference type="ChEBI" id="CHEBI:24875"/>
    </ligand>
</feature>
<comment type="cofactor">
    <cofactor evidence="2">
        <name>Fe(2+)</name>
        <dbReference type="ChEBI" id="CHEBI:29033"/>
    </cofactor>
    <text evidence="2">Binds 1 Fe(2+) ion.</text>
</comment>
<feature type="active site" evidence="2">
    <location>
        <position position="133"/>
    </location>
</feature>
<reference evidence="3 4" key="1">
    <citation type="journal article" date="2019" name="Nat. Microbiol.">
        <title>Mediterranean grassland soil C-N compound turnover is dependent on rainfall and depth, and is mediated by genomically divergent microorganisms.</title>
        <authorList>
            <person name="Diamond S."/>
            <person name="Andeer P.F."/>
            <person name="Li Z."/>
            <person name="Crits-Christoph A."/>
            <person name="Burstein D."/>
            <person name="Anantharaman K."/>
            <person name="Lane K.R."/>
            <person name="Thomas B.C."/>
            <person name="Pan C."/>
            <person name="Northen T.R."/>
            <person name="Banfield J.F."/>
        </authorList>
    </citation>
    <scope>NUCLEOTIDE SEQUENCE [LARGE SCALE GENOMIC DNA]</scope>
    <source>
        <strain evidence="3">WS_4</strain>
    </source>
</reference>
<dbReference type="AlphaFoldDB" id="A0A538STD7"/>
<dbReference type="PIRSF" id="PIRSF004749">
    <property type="entry name" value="Pep_def"/>
    <property type="match status" value="1"/>
</dbReference>
<sequence>MAVLRILKYGDPGLRRRASPVGEVTPEIRAVIADMTETMYDEVGIGLAAPQVGIPLRLIVVADEEGRGVQAVLNPAIVEQGGETTGEEGCLSIPGVFAPVVRSAWVKVEARDVHGQPLAINARGLRARVLQHEIDHLDGVLFIDRVDPVTRDRIKRKIKKDGLREDASRHAFAL</sequence>
<dbReference type="GO" id="GO:0046872">
    <property type="term" value="F:metal ion binding"/>
    <property type="evidence" value="ECO:0007669"/>
    <property type="project" value="UniProtKB-KW"/>
</dbReference>
<dbReference type="InterPro" id="IPR036821">
    <property type="entry name" value="Peptide_deformylase_sf"/>
</dbReference>
<evidence type="ECO:0000313" key="4">
    <source>
        <dbReference type="Proteomes" id="UP000319829"/>
    </source>
</evidence>
<dbReference type="EC" id="3.5.1.88" evidence="2"/>
<dbReference type="Proteomes" id="UP000319829">
    <property type="component" value="Unassembled WGS sequence"/>
</dbReference>
<evidence type="ECO:0000313" key="3">
    <source>
        <dbReference type="EMBL" id="TMQ54544.1"/>
    </source>
</evidence>
<dbReference type="NCBIfam" id="NF001159">
    <property type="entry name" value="PRK00150.1-3"/>
    <property type="match status" value="1"/>
</dbReference>
<feature type="binding site" evidence="2">
    <location>
        <position position="90"/>
    </location>
    <ligand>
        <name>Fe cation</name>
        <dbReference type="ChEBI" id="CHEBI:24875"/>
    </ligand>
</feature>
<comment type="caution">
    <text evidence="3">The sequence shown here is derived from an EMBL/GenBank/DDBJ whole genome shotgun (WGS) entry which is preliminary data.</text>
</comment>
<comment type="function">
    <text evidence="2">Removes the formyl group from the N-terminal Met of newly synthesized proteins. Requires at least a dipeptide for an efficient rate of reaction. N-terminal L-methionine is a prerequisite for activity but the enzyme has broad specificity at other positions.</text>
</comment>
<organism evidence="3 4">
    <name type="scientific">Eiseniibacteriota bacterium</name>
    <dbReference type="NCBI Taxonomy" id="2212470"/>
    <lineage>
        <taxon>Bacteria</taxon>
        <taxon>Candidatus Eiseniibacteriota</taxon>
    </lineage>
</organism>
<dbReference type="GO" id="GO:0006412">
    <property type="term" value="P:translation"/>
    <property type="evidence" value="ECO:0007669"/>
    <property type="project" value="UniProtKB-UniRule"/>
</dbReference>
<dbReference type="SUPFAM" id="SSF56420">
    <property type="entry name" value="Peptide deformylase"/>
    <property type="match status" value="1"/>
</dbReference>
<dbReference type="EMBL" id="VBOU01000068">
    <property type="protein sequence ID" value="TMQ54544.1"/>
    <property type="molecule type" value="Genomic_DNA"/>
</dbReference>
<evidence type="ECO:0000256" key="1">
    <source>
        <dbReference type="ARBA" id="ARBA00010759"/>
    </source>
</evidence>
<comment type="catalytic activity">
    <reaction evidence="2">
        <text>N-terminal N-formyl-L-methionyl-[peptide] + H2O = N-terminal L-methionyl-[peptide] + formate</text>
        <dbReference type="Rhea" id="RHEA:24420"/>
        <dbReference type="Rhea" id="RHEA-COMP:10639"/>
        <dbReference type="Rhea" id="RHEA-COMP:10640"/>
        <dbReference type="ChEBI" id="CHEBI:15377"/>
        <dbReference type="ChEBI" id="CHEBI:15740"/>
        <dbReference type="ChEBI" id="CHEBI:49298"/>
        <dbReference type="ChEBI" id="CHEBI:64731"/>
        <dbReference type="EC" id="3.5.1.88"/>
    </reaction>
</comment>
<dbReference type="Pfam" id="PF01327">
    <property type="entry name" value="Pep_deformylase"/>
    <property type="match status" value="1"/>
</dbReference>
<keyword evidence="2" id="KW-0408">Iron</keyword>
<dbReference type="GO" id="GO:0042586">
    <property type="term" value="F:peptide deformylase activity"/>
    <property type="evidence" value="ECO:0007669"/>
    <property type="project" value="UniProtKB-UniRule"/>
</dbReference>
<protein>
    <recommendedName>
        <fullName evidence="2">Peptide deformylase</fullName>
        <shortName evidence="2">PDF</shortName>
        <ecNumber evidence="2">3.5.1.88</ecNumber>
    </recommendedName>
    <alternativeName>
        <fullName evidence="2">Polypeptide deformylase</fullName>
    </alternativeName>
</protein>
<comment type="similarity">
    <text evidence="1 2">Belongs to the polypeptide deformylase family.</text>
</comment>
<gene>
    <name evidence="2 3" type="primary">def</name>
    <name evidence="3" type="ORF">E6K74_05775</name>
</gene>
<dbReference type="CDD" id="cd00487">
    <property type="entry name" value="Pep_deformylase"/>
    <property type="match status" value="1"/>
</dbReference>
<dbReference type="Gene3D" id="3.90.45.10">
    <property type="entry name" value="Peptide deformylase"/>
    <property type="match status" value="1"/>
</dbReference>
<dbReference type="PANTHER" id="PTHR10458">
    <property type="entry name" value="PEPTIDE DEFORMYLASE"/>
    <property type="match status" value="1"/>
</dbReference>
<evidence type="ECO:0000256" key="2">
    <source>
        <dbReference type="HAMAP-Rule" id="MF_00163"/>
    </source>
</evidence>
<accession>A0A538STD7</accession>
<dbReference type="InterPro" id="IPR023635">
    <property type="entry name" value="Peptide_deformylase"/>
</dbReference>
<keyword evidence="2" id="KW-0648">Protein biosynthesis</keyword>
<dbReference type="PANTHER" id="PTHR10458:SF22">
    <property type="entry name" value="PEPTIDE DEFORMYLASE"/>
    <property type="match status" value="1"/>
</dbReference>
<dbReference type="NCBIfam" id="TIGR00079">
    <property type="entry name" value="pept_deformyl"/>
    <property type="match status" value="1"/>
</dbReference>